<feature type="transmembrane region" description="Helical" evidence="8">
    <location>
        <begin position="119"/>
        <end position="144"/>
    </location>
</feature>
<dbReference type="Gene3D" id="1.20.1070.10">
    <property type="entry name" value="Rhodopsin 7-helix transmembrane proteins"/>
    <property type="match status" value="1"/>
</dbReference>
<keyword evidence="6" id="KW-0675">Receptor</keyword>
<evidence type="ECO:0000313" key="10">
    <source>
        <dbReference type="EMBL" id="CAG5134898.1"/>
    </source>
</evidence>
<keyword evidence="5 8" id="KW-0472">Membrane</keyword>
<dbReference type="PRINTS" id="PR00237">
    <property type="entry name" value="GPCRRHODOPSN"/>
</dbReference>
<feature type="transmembrane region" description="Helical" evidence="8">
    <location>
        <begin position="205"/>
        <end position="231"/>
    </location>
</feature>
<sequence length="359" mass="40528">MKSNISVTTLACAGKCLDTTVKIISDNVLIYFRTSVSIVLSILVSVVGVIANVFNIIVYYKQGFKDSVNITFMALSVWDLAICFLSGVTAVLFVIEVYFPIPNYNVGSIGFVYVAYTRALMYILSTLTTVYLSCERCLCVLTPLKIKDIFTRPRTILVNVAIIMLGVASISPAWATQRTHWLFNPTNNITQLVLWLSANRRDIDLFIGTLTGMLSPIAAQVIITISSGFMIHGINKSSKFRNTTNLERSRKTYNSKNESKIAGTTFHKTMNMMTNNELKLTIVVVLLTIIFFVCNLPLVMNVFVRVFFPEVDIGKPQENLYELLYSLVFQCVLVKSTVNIFVYYYASSRYRRDFLSLYC</sequence>
<evidence type="ECO:0000256" key="1">
    <source>
        <dbReference type="ARBA" id="ARBA00004141"/>
    </source>
</evidence>
<evidence type="ECO:0000256" key="4">
    <source>
        <dbReference type="ARBA" id="ARBA00023040"/>
    </source>
</evidence>
<dbReference type="Pfam" id="PF00001">
    <property type="entry name" value="7tm_1"/>
    <property type="match status" value="1"/>
</dbReference>
<feature type="transmembrane region" description="Helical" evidence="8">
    <location>
        <begin position="280"/>
        <end position="303"/>
    </location>
</feature>
<reference evidence="10" key="1">
    <citation type="submission" date="2021-04" db="EMBL/GenBank/DDBJ databases">
        <authorList>
            <consortium name="Molecular Ecology Group"/>
        </authorList>
    </citation>
    <scope>NUCLEOTIDE SEQUENCE</scope>
</reference>
<evidence type="ECO:0000256" key="2">
    <source>
        <dbReference type="ARBA" id="ARBA00022692"/>
    </source>
</evidence>
<organism evidence="10 11">
    <name type="scientific">Candidula unifasciata</name>
    <dbReference type="NCBI Taxonomy" id="100452"/>
    <lineage>
        <taxon>Eukaryota</taxon>
        <taxon>Metazoa</taxon>
        <taxon>Spiralia</taxon>
        <taxon>Lophotrochozoa</taxon>
        <taxon>Mollusca</taxon>
        <taxon>Gastropoda</taxon>
        <taxon>Heterobranchia</taxon>
        <taxon>Euthyneura</taxon>
        <taxon>Panpulmonata</taxon>
        <taxon>Eupulmonata</taxon>
        <taxon>Stylommatophora</taxon>
        <taxon>Helicina</taxon>
        <taxon>Helicoidea</taxon>
        <taxon>Geomitridae</taxon>
        <taxon>Candidula</taxon>
    </lineage>
</organism>
<keyword evidence="4" id="KW-0297">G-protein coupled receptor</keyword>
<feature type="transmembrane region" description="Helical" evidence="8">
    <location>
        <begin position="156"/>
        <end position="175"/>
    </location>
</feature>
<proteinExistence type="predicted"/>
<keyword evidence="2 8" id="KW-0812">Transmembrane</keyword>
<comment type="subcellular location">
    <subcellularLocation>
        <location evidence="1">Membrane</location>
        <topology evidence="1">Multi-pass membrane protein</topology>
    </subcellularLocation>
</comment>
<evidence type="ECO:0000256" key="5">
    <source>
        <dbReference type="ARBA" id="ARBA00023136"/>
    </source>
</evidence>
<evidence type="ECO:0000256" key="7">
    <source>
        <dbReference type="ARBA" id="ARBA00023224"/>
    </source>
</evidence>
<evidence type="ECO:0000313" key="11">
    <source>
        <dbReference type="Proteomes" id="UP000678393"/>
    </source>
</evidence>
<feature type="transmembrane region" description="Helical" evidence="8">
    <location>
        <begin position="72"/>
        <end position="99"/>
    </location>
</feature>
<protein>
    <recommendedName>
        <fullName evidence="9">G-protein coupled receptors family 1 profile domain-containing protein</fullName>
    </recommendedName>
</protein>
<keyword evidence="7" id="KW-0807">Transducer</keyword>
<dbReference type="AlphaFoldDB" id="A0A8S4A3G5"/>
<comment type="caution">
    <text evidence="10">The sequence shown here is derived from an EMBL/GenBank/DDBJ whole genome shotgun (WGS) entry which is preliminary data.</text>
</comment>
<evidence type="ECO:0000259" key="9">
    <source>
        <dbReference type="PROSITE" id="PS50262"/>
    </source>
</evidence>
<dbReference type="SUPFAM" id="SSF81321">
    <property type="entry name" value="Family A G protein-coupled receptor-like"/>
    <property type="match status" value="1"/>
</dbReference>
<dbReference type="Proteomes" id="UP000678393">
    <property type="component" value="Unassembled WGS sequence"/>
</dbReference>
<keyword evidence="11" id="KW-1185">Reference proteome</keyword>
<keyword evidence="3 8" id="KW-1133">Transmembrane helix</keyword>
<feature type="transmembrane region" description="Helical" evidence="8">
    <location>
        <begin position="323"/>
        <end position="346"/>
    </location>
</feature>
<dbReference type="EMBL" id="CAJHNH020007723">
    <property type="protein sequence ID" value="CAG5134898.1"/>
    <property type="molecule type" value="Genomic_DNA"/>
</dbReference>
<dbReference type="OrthoDB" id="9990906at2759"/>
<feature type="transmembrane region" description="Helical" evidence="8">
    <location>
        <begin position="38"/>
        <end position="60"/>
    </location>
</feature>
<dbReference type="GO" id="GO:0016020">
    <property type="term" value="C:membrane"/>
    <property type="evidence" value="ECO:0007669"/>
    <property type="project" value="UniProtKB-SubCell"/>
</dbReference>
<evidence type="ECO:0000256" key="8">
    <source>
        <dbReference type="SAM" id="Phobius"/>
    </source>
</evidence>
<feature type="domain" description="G-protein coupled receptors family 1 profile" evidence="9">
    <location>
        <begin position="51"/>
        <end position="343"/>
    </location>
</feature>
<dbReference type="PANTHER" id="PTHR24243:SF208">
    <property type="entry name" value="PYROKININ-1 RECEPTOR"/>
    <property type="match status" value="1"/>
</dbReference>
<dbReference type="InterPro" id="IPR000276">
    <property type="entry name" value="GPCR_Rhodpsn"/>
</dbReference>
<gene>
    <name evidence="10" type="ORF">CUNI_LOCUS20456</name>
</gene>
<evidence type="ECO:0000256" key="3">
    <source>
        <dbReference type="ARBA" id="ARBA00022989"/>
    </source>
</evidence>
<dbReference type="PROSITE" id="PS50262">
    <property type="entry name" value="G_PROTEIN_RECEP_F1_2"/>
    <property type="match status" value="1"/>
</dbReference>
<evidence type="ECO:0000256" key="6">
    <source>
        <dbReference type="ARBA" id="ARBA00023170"/>
    </source>
</evidence>
<accession>A0A8S4A3G5</accession>
<name>A0A8S4A3G5_9EUPU</name>
<dbReference type="PANTHER" id="PTHR24243">
    <property type="entry name" value="G-PROTEIN COUPLED RECEPTOR"/>
    <property type="match status" value="1"/>
</dbReference>
<dbReference type="GO" id="GO:0004930">
    <property type="term" value="F:G protein-coupled receptor activity"/>
    <property type="evidence" value="ECO:0007669"/>
    <property type="project" value="UniProtKB-KW"/>
</dbReference>
<dbReference type="InterPro" id="IPR017452">
    <property type="entry name" value="GPCR_Rhodpsn_7TM"/>
</dbReference>